<evidence type="ECO:0000256" key="4">
    <source>
        <dbReference type="ARBA" id="ARBA00012731"/>
    </source>
</evidence>
<dbReference type="UniPathway" id="UPA00113">
    <property type="reaction ID" value="UER00530"/>
</dbReference>
<dbReference type="Pfam" id="PF02878">
    <property type="entry name" value="PGM_PMM_I"/>
    <property type="match status" value="2"/>
</dbReference>
<comment type="function">
    <text evidence="11">Interconverts GlcNAc-6-P and GlcNAc-1-P.</text>
</comment>
<feature type="domain" description="Alpha-D-phosphohexomutase C-terminal" evidence="15">
    <location>
        <begin position="498"/>
        <end position="533"/>
    </location>
</feature>
<dbReference type="OMA" id="WEAYATK"/>
<feature type="domain" description="Alpha-D-phosphohexomutase alpha/beta/alpha" evidence="16">
    <location>
        <begin position="50"/>
        <end position="96"/>
    </location>
</feature>
<dbReference type="SUPFAM" id="SSF55957">
    <property type="entry name" value="Phosphoglucomutase, C-terminal domain"/>
    <property type="match status" value="1"/>
</dbReference>
<dbReference type="AlphaFoldDB" id="A0A1Y1IRL6"/>
<dbReference type="Pfam" id="PF21405">
    <property type="entry name" value="AMG1_II"/>
    <property type="match status" value="1"/>
</dbReference>
<dbReference type="InterPro" id="IPR049023">
    <property type="entry name" value="AMG1_II"/>
</dbReference>
<keyword evidence="7 11" id="KW-0460">Magnesium</keyword>
<dbReference type="EC" id="5.4.2.3" evidence="4 11"/>
<dbReference type="GO" id="GO:0000287">
    <property type="term" value="F:magnesium ion binding"/>
    <property type="evidence" value="ECO:0007669"/>
    <property type="project" value="InterPro"/>
</dbReference>
<organism evidence="19 20">
    <name type="scientific">Klebsormidium nitens</name>
    <name type="common">Green alga</name>
    <name type="synonym">Ulothrix nitens</name>
    <dbReference type="NCBI Taxonomy" id="105231"/>
    <lineage>
        <taxon>Eukaryota</taxon>
        <taxon>Viridiplantae</taxon>
        <taxon>Streptophyta</taxon>
        <taxon>Klebsormidiophyceae</taxon>
        <taxon>Klebsormidiales</taxon>
        <taxon>Klebsormidiaceae</taxon>
        <taxon>Klebsormidium</taxon>
    </lineage>
</organism>
<evidence type="ECO:0000256" key="2">
    <source>
        <dbReference type="ARBA" id="ARBA00004865"/>
    </source>
</evidence>
<keyword evidence="20" id="KW-1185">Reference proteome</keyword>
<evidence type="ECO:0000256" key="9">
    <source>
        <dbReference type="ARBA" id="ARBA00031926"/>
    </source>
</evidence>
<dbReference type="Gene3D" id="3.30.310.50">
    <property type="entry name" value="Alpha-D-phosphohexomutase, C-terminal domain"/>
    <property type="match status" value="1"/>
</dbReference>
<proteinExistence type="inferred from homology"/>
<dbReference type="CDD" id="cd03086">
    <property type="entry name" value="PGM3"/>
    <property type="match status" value="1"/>
</dbReference>
<feature type="domain" description="Alpha-D-phosphohexomutase alpha/beta/alpha" evidence="16">
    <location>
        <begin position="103"/>
        <end position="172"/>
    </location>
</feature>
<evidence type="ECO:0000256" key="14">
    <source>
        <dbReference type="PIRSR" id="PIRSR016408-3"/>
    </source>
</evidence>
<evidence type="ECO:0000259" key="17">
    <source>
        <dbReference type="Pfam" id="PF21404"/>
    </source>
</evidence>
<evidence type="ECO:0000256" key="3">
    <source>
        <dbReference type="ARBA" id="ARBA00010231"/>
    </source>
</evidence>
<evidence type="ECO:0000259" key="15">
    <source>
        <dbReference type="Pfam" id="PF00408"/>
    </source>
</evidence>
<feature type="binding site" description="via phosphate group" evidence="14">
    <location>
        <position position="64"/>
    </location>
    <ligand>
        <name>Mg(2+)</name>
        <dbReference type="ChEBI" id="CHEBI:18420"/>
    </ligand>
</feature>
<name>A0A1Y1IRL6_KLENI</name>
<evidence type="ECO:0000313" key="20">
    <source>
        <dbReference type="Proteomes" id="UP000054558"/>
    </source>
</evidence>
<comment type="pathway">
    <text evidence="2 11">Nucleotide-sugar biosynthesis; UDP-N-acetyl-alpha-D-glucosamine biosynthesis; N-acetyl-alpha-D-glucosamine 1-phosphate from alpha-D-glucosamine 6-phosphate (route I): step 2/2.</text>
</comment>
<keyword evidence="8 11" id="KW-0413">Isomerase</keyword>
<feature type="binding site" evidence="14">
    <location>
        <position position="282"/>
    </location>
    <ligand>
        <name>Mg(2+)</name>
        <dbReference type="ChEBI" id="CHEBI:18420"/>
    </ligand>
</feature>
<feature type="binding site" evidence="14">
    <location>
        <position position="280"/>
    </location>
    <ligand>
        <name>Mg(2+)</name>
        <dbReference type="ChEBI" id="CHEBI:18420"/>
    </ligand>
</feature>
<evidence type="ECO:0000259" key="16">
    <source>
        <dbReference type="Pfam" id="PF02878"/>
    </source>
</evidence>
<dbReference type="Gene3D" id="3.40.120.10">
    <property type="entry name" value="Alpha-D-Glucose-1,6-Bisphosphate, subunit A, domain 3"/>
    <property type="match status" value="3"/>
</dbReference>
<evidence type="ECO:0000313" key="19">
    <source>
        <dbReference type="EMBL" id="GAQ90768.1"/>
    </source>
</evidence>
<dbReference type="GO" id="GO:0005975">
    <property type="term" value="P:carbohydrate metabolic process"/>
    <property type="evidence" value="ECO:0007669"/>
    <property type="project" value="InterPro"/>
</dbReference>
<dbReference type="FunFam" id="3.40.120.10:FF:000013">
    <property type="entry name" value="Phosphoacetylglucosamine mutase"/>
    <property type="match status" value="1"/>
</dbReference>
<dbReference type="InterPro" id="IPR016055">
    <property type="entry name" value="A-D-PHexomutase_a/b/a-I/II/III"/>
</dbReference>
<reference evidence="19 20" key="1">
    <citation type="journal article" date="2014" name="Nat. Commun.">
        <title>Klebsormidium flaccidum genome reveals primary factors for plant terrestrial adaptation.</title>
        <authorList>
            <person name="Hori K."/>
            <person name="Maruyama F."/>
            <person name="Fujisawa T."/>
            <person name="Togashi T."/>
            <person name="Yamamoto N."/>
            <person name="Seo M."/>
            <person name="Sato S."/>
            <person name="Yamada T."/>
            <person name="Mori H."/>
            <person name="Tajima N."/>
            <person name="Moriyama T."/>
            <person name="Ikeuchi M."/>
            <person name="Watanabe M."/>
            <person name="Wada H."/>
            <person name="Kobayashi K."/>
            <person name="Saito M."/>
            <person name="Masuda T."/>
            <person name="Sasaki-Sekimoto Y."/>
            <person name="Mashiguchi K."/>
            <person name="Awai K."/>
            <person name="Shimojima M."/>
            <person name="Masuda S."/>
            <person name="Iwai M."/>
            <person name="Nobusawa T."/>
            <person name="Narise T."/>
            <person name="Kondo S."/>
            <person name="Saito H."/>
            <person name="Sato R."/>
            <person name="Murakawa M."/>
            <person name="Ihara Y."/>
            <person name="Oshima-Yamada Y."/>
            <person name="Ohtaka K."/>
            <person name="Satoh M."/>
            <person name="Sonobe K."/>
            <person name="Ishii M."/>
            <person name="Ohtani R."/>
            <person name="Kanamori-Sato M."/>
            <person name="Honoki R."/>
            <person name="Miyazaki D."/>
            <person name="Mochizuki H."/>
            <person name="Umetsu J."/>
            <person name="Higashi K."/>
            <person name="Shibata D."/>
            <person name="Kamiya Y."/>
            <person name="Sato N."/>
            <person name="Nakamura Y."/>
            <person name="Tabata S."/>
            <person name="Ida S."/>
            <person name="Kurokawa K."/>
            <person name="Ohta H."/>
        </authorList>
    </citation>
    <scope>NUCLEOTIDE SEQUENCE [LARGE SCALE GENOMIC DNA]</scope>
    <source>
        <strain evidence="19 20">NIES-2285</strain>
    </source>
</reference>
<feature type="active site" description="Phosphoserine intermediate" evidence="12">
    <location>
        <position position="64"/>
    </location>
</feature>
<dbReference type="PROSITE" id="PS00710">
    <property type="entry name" value="PGM_PMM"/>
    <property type="match status" value="1"/>
</dbReference>
<keyword evidence="5" id="KW-0597">Phosphoprotein</keyword>
<dbReference type="GO" id="GO:0006048">
    <property type="term" value="P:UDP-N-acetylglucosamine biosynthetic process"/>
    <property type="evidence" value="ECO:0000318"/>
    <property type="project" value="GO_Central"/>
</dbReference>
<feature type="domain" description="Phosphoacetylglucosamine mutase AMG1" evidence="17">
    <location>
        <begin position="301"/>
        <end position="443"/>
    </location>
</feature>
<feature type="binding site" evidence="13">
    <location>
        <begin position="377"/>
        <end position="379"/>
    </location>
    <ligand>
        <name>substrate</name>
    </ligand>
</feature>
<protein>
    <recommendedName>
        <fullName evidence="4 11">Phosphoacetylglucosamine mutase</fullName>
        <shortName evidence="11">PAGM</shortName>
        <ecNumber evidence="4 11">5.4.2.3</ecNumber>
    </recommendedName>
    <alternativeName>
        <fullName evidence="10 11">Acetylglucosamine phosphomutase</fullName>
    </alternativeName>
    <alternativeName>
        <fullName evidence="9 11">N-acetylglucosamine-phosphate mutase</fullName>
    </alternativeName>
</protein>
<dbReference type="EMBL" id="DF237631">
    <property type="protein sequence ID" value="GAQ90768.1"/>
    <property type="molecule type" value="Genomic_DNA"/>
</dbReference>
<feature type="binding site" evidence="13">
    <location>
        <begin position="504"/>
        <end position="508"/>
    </location>
    <ligand>
        <name>substrate</name>
    </ligand>
</feature>
<gene>
    <name evidence="19" type="ORF">KFL_006820060</name>
</gene>
<dbReference type="InterPro" id="IPR016657">
    <property type="entry name" value="PAGM"/>
</dbReference>
<dbReference type="Pfam" id="PF21404">
    <property type="entry name" value="AMG1_III"/>
    <property type="match status" value="1"/>
</dbReference>
<keyword evidence="6 11" id="KW-0479">Metal-binding</keyword>
<evidence type="ECO:0000256" key="13">
    <source>
        <dbReference type="PIRSR" id="PIRSR016408-2"/>
    </source>
</evidence>
<evidence type="ECO:0000256" key="1">
    <source>
        <dbReference type="ARBA" id="ARBA00000558"/>
    </source>
</evidence>
<feature type="binding site" evidence="14">
    <location>
        <position position="284"/>
    </location>
    <ligand>
        <name>Mg(2+)</name>
        <dbReference type="ChEBI" id="CHEBI:18420"/>
    </ligand>
</feature>
<comment type="catalytic activity">
    <reaction evidence="1 11">
        <text>N-acetyl-alpha-D-glucosamine 1-phosphate = N-acetyl-D-glucosamine 6-phosphate</text>
        <dbReference type="Rhea" id="RHEA:23804"/>
        <dbReference type="ChEBI" id="CHEBI:57513"/>
        <dbReference type="ChEBI" id="CHEBI:57776"/>
        <dbReference type="EC" id="5.4.2.3"/>
    </reaction>
</comment>
<comment type="cofactor">
    <cofactor evidence="11 14">
        <name>Mg(2+)</name>
        <dbReference type="ChEBI" id="CHEBI:18420"/>
    </cofactor>
    <text evidence="11 14">Binds 1 Mg(2+) ion per subunit.</text>
</comment>
<dbReference type="PIRSF" id="PIRSF016408">
    <property type="entry name" value="PAGM"/>
    <property type="match status" value="1"/>
</dbReference>
<evidence type="ECO:0000256" key="12">
    <source>
        <dbReference type="PIRSR" id="PIRSR016408-1"/>
    </source>
</evidence>
<evidence type="ECO:0000256" key="6">
    <source>
        <dbReference type="ARBA" id="ARBA00022723"/>
    </source>
</evidence>
<sequence>MVMASLEQAANLYPIPPGLAIDYGTAGFRAEASTLPSTVFRTGVLAALRSRQTGAVTGLVITASHNPEGDNGIKVADPNGGMLLRDWEAAATALANAPTSEALAEAVQQLAVREGIPAQAPSGTVLLARDTRPSGPALAHAATQGIAAVGATVEDRGVLTTPQLHWMVRATNRAEAATEQDYFRTLAAGFRELLLLAGAGRPPLAPLLVDGANGVGAAKVERLGALLADTGLAFRVRNSGQPGEGRLNAGCGADFVQKEQAPPAGVTLDELRAGRGASLDGDADRVVFYHCDEEGGFKLLDGDKIAVLAAGFVNEQLQALGDEGRRWRVGVVQTAYANGAATDYLRNGLQLEVARTATGVKYLHEVAVQFDVGIYFEANGHGTVLLSAALLEWLHQQSKLEGAPERHTAVRRLLALAGTVNQAVGDALSGLLLVEAVLASRRWSTADWDALYTDLPSRQLKVTVHDRSVITTSHAETRAVTPAGLQDAIDACVAGVSQGRAFVRPSGTENVVRVYAEAAMREQAASLANEVARIVHRLAGGLGTSP</sequence>
<dbReference type="Pfam" id="PF00408">
    <property type="entry name" value="PGM_PMM_IV"/>
    <property type="match status" value="1"/>
</dbReference>
<dbReference type="PANTHER" id="PTHR45955:SF1">
    <property type="entry name" value="PHOSPHOACETYLGLUCOSAMINE MUTASE"/>
    <property type="match status" value="1"/>
</dbReference>
<dbReference type="InterPro" id="IPR005844">
    <property type="entry name" value="A-D-PHexomutase_a/b/a-I"/>
</dbReference>
<dbReference type="GO" id="GO:0004610">
    <property type="term" value="F:phosphoacetylglucosamine mutase activity"/>
    <property type="evidence" value="ECO:0000318"/>
    <property type="project" value="GO_Central"/>
</dbReference>
<evidence type="ECO:0000256" key="8">
    <source>
        <dbReference type="ARBA" id="ARBA00023235"/>
    </source>
</evidence>
<evidence type="ECO:0000256" key="10">
    <source>
        <dbReference type="ARBA" id="ARBA00032065"/>
    </source>
</evidence>
<evidence type="ECO:0000256" key="5">
    <source>
        <dbReference type="ARBA" id="ARBA00022553"/>
    </source>
</evidence>
<dbReference type="Proteomes" id="UP000054558">
    <property type="component" value="Unassembled WGS sequence"/>
</dbReference>
<dbReference type="OrthoDB" id="1928at2759"/>
<dbReference type="InterPro" id="IPR005843">
    <property type="entry name" value="A-D-PHexomutase_C"/>
</dbReference>
<dbReference type="PANTHER" id="PTHR45955">
    <property type="entry name" value="PHOSPHOACETYLGLUCOSAMINE MUTASE"/>
    <property type="match status" value="1"/>
</dbReference>
<feature type="binding site" evidence="13">
    <location>
        <position position="513"/>
    </location>
    <ligand>
        <name>substrate</name>
    </ligand>
</feature>
<evidence type="ECO:0000259" key="18">
    <source>
        <dbReference type="Pfam" id="PF21405"/>
    </source>
</evidence>
<comment type="similarity">
    <text evidence="3 11">Belongs to the phosphohexose mutase family.</text>
</comment>
<evidence type="ECO:0000256" key="11">
    <source>
        <dbReference type="PIRNR" id="PIRNR016408"/>
    </source>
</evidence>
<dbReference type="InterPro" id="IPR049022">
    <property type="entry name" value="AMG1_III"/>
</dbReference>
<dbReference type="STRING" id="105231.A0A1Y1IRL6"/>
<evidence type="ECO:0000256" key="7">
    <source>
        <dbReference type="ARBA" id="ARBA00022842"/>
    </source>
</evidence>
<dbReference type="FunFam" id="3.30.310.50:FF:000003">
    <property type="entry name" value="Phosphoacetylglucosamine mutase"/>
    <property type="match status" value="1"/>
</dbReference>
<dbReference type="InterPro" id="IPR016066">
    <property type="entry name" value="A-D-PHexomutase_CS"/>
</dbReference>
<accession>A0A1Y1IRL6</accession>
<dbReference type="InterPro" id="IPR036900">
    <property type="entry name" value="A-D-PHexomutase_C_sf"/>
</dbReference>
<dbReference type="SUPFAM" id="SSF53738">
    <property type="entry name" value="Phosphoglucomutase, first 3 domains"/>
    <property type="match status" value="4"/>
</dbReference>
<feature type="domain" description="Phosphoacetylglucosamine mutase AMG1" evidence="18">
    <location>
        <begin position="174"/>
        <end position="287"/>
    </location>
</feature>